<dbReference type="EMBL" id="JAUDDW010000007">
    <property type="protein sequence ID" value="MDM8266188.1"/>
    <property type="molecule type" value="Genomic_DNA"/>
</dbReference>
<protein>
    <recommendedName>
        <fullName evidence="3">DUF2190 family protein</fullName>
    </recommendedName>
</protein>
<proteinExistence type="predicted"/>
<comment type="caution">
    <text evidence="1">The sequence shown here is derived from an EMBL/GenBank/DDBJ whole genome shotgun (WGS) entry which is preliminary data.</text>
</comment>
<evidence type="ECO:0008006" key="3">
    <source>
        <dbReference type="Google" id="ProtNLM"/>
    </source>
</evidence>
<keyword evidence="2" id="KW-1185">Reference proteome</keyword>
<reference evidence="2" key="1">
    <citation type="submission" date="2023-06" db="EMBL/GenBank/DDBJ databases">
        <title>Identification and characterization of horizontal gene transfer across gut microbiota members of farm animals based on homology search.</title>
        <authorList>
            <person name="Zeman M."/>
            <person name="Kubasova T."/>
            <person name="Jahodarova E."/>
            <person name="Nykrynova M."/>
            <person name="Rychlik I."/>
        </authorList>
    </citation>
    <scope>NUCLEOTIDE SEQUENCE [LARGE SCALE GENOMIC DNA]</scope>
    <source>
        <strain evidence="2">161_Gplus</strain>
    </source>
</reference>
<evidence type="ECO:0000313" key="2">
    <source>
        <dbReference type="Proteomes" id="UP001529343"/>
    </source>
</evidence>
<evidence type="ECO:0000313" key="1">
    <source>
        <dbReference type="EMBL" id="MDM8266188.1"/>
    </source>
</evidence>
<gene>
    <name evidence="1" type="ORF">QUW44_03240</name>
</gene>
<sequence>MAKVFLDKIKATAHIESVVASEDMGNGQFLSLGVLGEDGESRVATPATDEASAEVFVADAPLSYGDPHFDLGKYVVKAGKTGRAFHLEKGDVISVTTDLVAGAKVGDNLTIGDKGLGFKKAADKGIAMLIGQENHGIDGDVYVIAIR</sequence>
<organism evidence="1 2">
    <name type="scientific">Limosilactobacillus pontis</name>
    <dbReference type="NCBI Taxonomy" id="35787"/>
    <lineage>
        <taxon>Bacteria</taxon>
        <taxon>Bacillati</taxon>
        <taxon>Bacillota</taxon>
        <taxon>Bacilli</taxon>
        <taxon>Lactobacillales</taxon>
        <taxon>Lactobacillaceae</taxon>
        <taxon>Limosilactobacillus</taxon>
    </lineage>
</organism>
<reference evidence="1 2" key="2">
    <citation type="submission" date="2023-06" db="EMBL/GenBank/DDBJ databases">
        <authorList>
            <person name="Zeman M."/>
            <person name="Kubasova T."/>
            <person name="Jahodarova E."/>
            <person name="Nykrynova M."/>
            <person name="Rychlik I."/>
        </authorList>
    </citation>
    <scope>NUCLEOTIDE SEQUENCE [LARGE SCALE GENOMIC DNA]</scope>
    <source>
        <strain evidence="1 2">161_Gplus</strain>
    </source>
</reference>
<dbReference type="Proteomes" id="UP001529343">
    <property type="component" value="Unassembled WGS sequence"/>
</dbReference>
<dbReference type="RefSeq" id="WP_289585894.1">
    <property type="nucleotide sequence ID" value="NZ_JAUDDW010000007.1"/>
</dbReference>
<name>A0ABT7UWV4_9LACO</name>
<accession>A0ABT7UWV4</accession>